<dbReference type="SUPFAM" id="SSF46689">
    <property type="entry name" value="Homeodomain-like"/>
    <property type="match status" value="2"/>
</dbReference>
<dbReference type="InterPro" id="IPR020449">
    <property type="entry name" value="Tscrpt_reg_AraC-type_HTH"/>
</dbReference>
<dbReference type="InterPro" id="IPR009057">
    <property type="entry name" value="Homeodomain-like_sf"/>
</dbReference>
<dbReference type="PROSITE" id="PS00041">
    <property type="entry name" value="HTH_ARAC_FAMILY_1"/>
    <property type="match status" value="1"/>
</dbReference>
<keyword evidence="2 6" id="KW-0238">DNA-binding</keyword>
<evidence type="ECO:0000256" key="1">
    <source>
        <dbReference type="ARBA" id="ARBA00023015"/>
    </source>
</evidence>
<gene>
    <name evidence="6" type="ORF">HNR48_000037</name>
</gene>
<dbReference type="Gene3D" id="2.60.120.10">
    <property type="entry name" value="Jelly Rolls"/>
    <property type="match status" value="1"/>
</dbReference>
<keyword evidence="4" id="KW-0804">Transcription</keyword>
<keyword evidence="7" id="KW-1185">Reference proteome</keyword>
<dbReference type="PANTHER" id="PTHR43280">
    <property type="entry name" value="ARAC-FAMILY TRANSCRIPTIONAL REGULATOR"/>
    <property type="match status" value="1"/>
</dbReference>
<keyword evidence="1" id="KW-0805">Transcription regulation</keyword>
<dbReference type="PRINTS" id="PR00032">
    <property type="entry name" value="HTHARAC"/>
</dbReference>
<dbReference type="AlphaFoldDB" id="A0A7X0JP73"/>
<dbReference type="Pfam" id="PF12833">
    <property type="entry name" value="HTH_18"/>
    <property type="match status" value="1"/>
</dbReference>
<dbReference type="InterPro" id="IPR037923">
    <property type="entry name" value="HTH-like"/>
</dbReference>
<dbReference type="CDD" id="cd06986">
    <property type="entry name" value="cupin_MmsR-like_N"/>
    <property type="match status" value="1"/>
</dbReference>
<name>A0A7X0JP73_9GAMM</name>
<dbReference type="InterPro" id="IPR018062">
    <property type="entry name" value="HTH_AraC-typ_CS"/>
</dbReference>
<dbReference type="GO" id="GO:0043565">
    <property type="term" value="F:sequence-specific DNA binding"/>
    <property type="evidence" value="ECO:0007669"/>
    <property type="project" value="InterPro"/>
</dbReference>
<dbReference type="Proteomes" id="UP000528457">
    <property type="component" value="Unassembled WGS sequence"/>
</dbReference>
<organism evidence="6 7">
    <name type="scientific">Pseudoteredinibacter isoporae</name>
    <dbReference type="NCBI Taxonomy" id="570281"/>
    <lineage>
        <taxon>Bacteria</taxon>
        <taxon>Pseudomonadati</taxon>
        <taxon>Pseudomonadota</taxon>
        <taxon>Gammaproteobacteria</taxon>
        <taxon>Cellvibrionales</taxon>
        <taxon>Cellvibrionaceae</taxon>
        <taxon>Pseudoteredinibacter</taxon>
    </lineage>
</organism>
<evidence type="ECO:0000256" key="3">
    <source>
        <dbReference type="ARBA" id="ARBA00023159"/>
    </source>
</evidence>
<dbReference type="PANTHER" id="PTHR43280:SF30">
    <property type="entry name" value="MMSAB OPERON REGULATORY PROTEIN"/>
    <property type="match status" value="1"/>
</dbReference>
<accession>A0A7X0JP73</accession>
<dbReference type="RefSeq" id="WP_166853189.1">
    <property type="nucleotide sequence ID" value="NZ_JAAONY010000001.1"/>
</dbReference>
<comment type="caution">
    <text evidence="6">The sequence shown here is derived from an EMBL/GenBank/DDBJ whole genome shotgun (WGS) entry which is preliminary data.</text>
</comment>
<dbReference type="FunCoup" id="A0A7X0JP73">
    <property type="interactions" value="5"/>
</dbReference>
<dbReference type="InterPro" id="IPR018060">
    <property type="entry name" value="HTH_AraC"/>
</dbReference>
<dbReference type="InterPro" id="IPR014710">
    <property type="entry name" value="RmlC-like_jellyroll"/>
</dbReference>
<dbReference type="InParanoid" id="A0A7X0JP73"/>
<dbReference type="InterPro" id="IPR003313">
    <property type="entry name" value="AraC-bd"/>
</dbReference>
<keyword evidence="3" id="KW-0010">Activator</keyword>
<evidence type="ECO:0000313" key="7">
    <source>
        <dbReference type="Proteomes" id="UP000528457"/>
    </source>
</evidence>
<dbReference type="GO" id="GO:0003700">
    <property type="term" value="F:DNA-binding transcription factor activity"/>
    <property type="evidence" value="ECO:0007669"/>
    <property type="project" value="InterPro"/>
</dbReference>
<dbReference type="SUPFAM" id="SSF51215">
    <property type="entry name" value="Regulatory protein AraC"/>
    <property type="match status" value="1"/>
</dbReference>
<feature type="domain" description="HTH araC/xylS-type" evidence="5">
    <location>
        <begin position="193"/>
        <end position="291"/>
    </location>
</feature>
<evidence type="ECO:0000259" key="5">
    <source>
        <dbReference type="PROSITE" id="PS01124"/>
    </source>
</evidence>
<reference evidence="6 7" key="1">
    <citation type="submission" date="2020-08" db="EMBL/GenBank/DDBJ databases">
        <title>Genomic Encyclopedia of Type Strains, Phase IV (KMG-IV): sequencing the most valuable type-strain genomes for metagenomic binning, comparative biology and taxonomic classification.</title>
        <authorList>
            <person name="Goeker M."/>
        </authorList>
    </citation>
    <scope>NUCLEOTIDE SEQUENCE [LARGE SCALE GENOMIC DNA]</scope>
    <source>
        <strain evidence="6 7">DSM 22368</strain>
    </source>
</reference>
<dbReference type="EMBL" id="JACHHT010000001">
    <property type="protein sequence ID" value="MBB6519759.1"/>
    <property type="molecule type" value="Genomic_DNA"/>
</dbReference>
<dbReference type="PROSITE" id="PS01124">
    <property type="entry name" value="HTH_ARAC_FAMILY_2"/>
    <property type="match status" value="1"/>
</dbReference>
<evidence type="ECO:0000256" key="4">
    <source>
        <dbReference type="ARBA" id="ARBA00023163"/>
    </source>
</evidence>
<evidence type="ECO:0000256" key="2">
    <source>
        <dbReference type="ARBA" id="ARBA00023125"/>
    </source>
</evidence>
<protein>
    <submittedName>
        <fullName evidence="6">AraC-like DNA-binding protein</fullName>
    </submittedName>
</protein>
<sequence>MAITSDWPLPPQATRFLTPHVLFEWLMVNPLTKGLYPVAMGYYPSALGHYMERQEHDNQLLLYCTAGSGYLQLGDQASERIQRGQLIALPKGQPHKYWADQQTPWSIYWLHFEGELAEQLMGLLSPTGKGSIHKIGTKPQVLAGFEALFDVRYTATSRTGFIHGCHQTQQLISLLAVLARQSRLESKQAINMEKVEAFMQQHLHSNFSLDELAQHMRRSKFHFSKVFKELTGQSPMQYFIAIKMQHACSLLDSSGQSVKRISASLGYDDAYYFSRLFKKQIGLSPSDYRRSRHQ</sequence>
<dbReference type="Gene3D" id="1.10.10.60">
    <property type="entry name" value="Homeodomain-like"/>
    <property type="match status" value="2"/>
</dbReference>
<proteinExistence type="predicted"/>
<dbReference type="SMART" id="SM00342">
    <property type="entry name" value="HTH_ARAC"/>
    <property type="match status" value="1"/>
</dbReference>
<dbReference type="Pfam" id="PF02311">
    <property type="entry name" value="AraC_binding"/>
    <property type="match status" value="1"/>
</dbReference>
<evidence type="ECO:0000313" key="6">
    <source>
        <dbReference type="EMBL" id="MBB6519759.1"/>
    </source>
</evidence>